<feature type="transmembrane region" description="Helical" evidence="3">
    <location>
        <begin position="30"/>
        <end position="51"/>
    </location>
</feature>
<dbReference type="InterPro" id="IPR027304">
    <property type="entry name" value="Trigger_fact/SurA_dom_sf"/>
</dbReference>
<keyword evidence="1" id="KW-0697">Rotamase</keyword>
<evidence type="ECO:0000256" key="3">
    <source>
        <dbReference type="SAM" id="Phobius"/>
    </source>
</evidence>
<name>A0A0M8K4W3_9CHLR</name>
<dbReference type="AlphaFoldDB" id="A0A0M8K4W3"/>
<dbReference type="Pfam" id="PF00639">
    <property type="entry name" value="Rotamase"/>
    <property type="match status" value="1"/>
</dbReference>
<evidence type="ECO:0000313" key="6">
    <source>
        <dbReference type="Proteomes" id="UP000037784"/>
    </source>
</evidence>
<keyword evidence="1" id="KW-0413">Isomerase</keyword>
<dbReference type="EMBL" id="BBZA01000004">
    <property type="protein sequence ID" value="GAP61645.1"/>
    <property type="molecule type" value="Genomic_DNA"/>
</dbReference>
<evidence type="ECO:0000256" key="2">
    <source>
        <dbReference type="SAM" id="MobiDB-lite"/>
    </source>
</evidence>
<dbReference type="PANTHER" id="PTHR47245:SF2">
    <property type="entry name" value="PEPTIDYL-PROLYL CIS-TRANS ISOMERASE HP_0175-RELATED"/>
    <property type="match status" value="1"/>
</dbReference>
<accession>A0A0M8K4W3</accession>
<evidence type="ECO:0000259" key="4">
    <source>
        <dbReference type="PROSITE" id="PS50198"/>
    </source>
</evidence>
<feature type="domain" description="PpiC" evidence="4">
    <location>
        <begin position="375"/>
        <end position="469"/>
    </location>
</feature>
<dbReference type="RefSeq" id="WP_054491599.1">
    <property type="nucleotide sequence ID" value="NZ_BBZA01000004.1"/>
</dbReference>
<proteinExistence type="predicted"/>
<reference evidence="6" key="1">
    <citation type="submission" date="2015-08" db="EMBL/GenBank/DDBJ databases">
        <title>Draft Genome Sequence of a Heterotrophic Facultative Anaerobic Bacterium Ardenticatena maritima Strain 110S.</title>
        <authorList>
            <person name="Kawaichi S."/>
            <person name="Yoshida T."/>
            <person name="Sako Y."/>
            <person name="Nakamura R."/>
        </authorList>
    </citation>
    <scope>NUCLEOTIDE SEQUENCE [LARGE SCALE GENOMIC DNA]</scope>
    <source>
        <strain evidence="6">110S</strain>
    </source>
</reference>
<dbReference type="Pfam" id="PF13145">
    <property type="entry name" value="Rotamase_2"/>
    <property type="match status" value="1"/>
</dbReference>
<keyword evidence="3" id="KW-0812">Transmembrane</keyword>
<dbReference type="SUPFAM" id="SSF54534">
    <property type="entry name" value="FKBP-like"/>
    <property type="match status" value="2"/>
</dbReference>
<dbReference type="PROSITE" id="PS50198">
    <property type="entry name" value="PPIC_PPIASE_2"/>
    <property type="match status" value="2"/>
</dbReference>
<organism evidence="5 6">
    <name type="scientific">Ardenticatena maritima</name>
    <dbReference type="NCBI Taxonomy" id="872965"/>
    <lineage>
        <taxon>Bacteria</taxon>
        <taxon>Bacillati</taxon>
        <taxon>Chloroflexota</taxon>
        <taxon>Ardenticatenia</taxon>
        <taxon>Ardenticatenales</taxon>
        <taxon>Ardenticatenaceae</taxon>
        <taxon>Ardenticatena</taxon>
    </lineage>
</organism>
<comment type="caution">
    <text evidence="5">The sequence shown here is derived from an EMBL/GenBank/DDBJ whole genome shotgun (WGS) entry which is preliminary data.</text>
</comment>
<dbReference type="InParanoid" id="A0A0M8K4W3"/>
<dbReference type="OrthoDB" id="14196at2"/>
<feature type="region of interest" description="Disordered" evidence="2">
    <location>
        <begin position="1"/>
        <end position="20"/>
    </location>
</feature>
<dbReference type="InterPro" id="IPR046357">
    <property type="entry name" value="PPIase_dom_sf"/>
</dbReference>
<keyword evidence="3" id="KW-0472">Membrane</keyword>
<evidence type="ECO:0000256" key="1">
    <source>
        <dbReference type="PROSITE-ProRule" id="PRU00278"/>
    </source>
</evidence>
<evidence type="ECO:0000313" key="5">
    <source>
        <dbReference type="EMBL" id="GAP61645.1"/>
    </source>
</evidence>
<dbReference type="SUPFAM" id="SSF109998">
    <property type="entry name" value="Triger factor/SurA peptide-binding domain-like"/>
    <property type="match status" value="1"/>
</dbReference>
<dbReference type="InterPro" id="IPR050245">
    <property type="entry name" value="PrsA_foldase"/>
</dbReference>
<dbReference type="Proteomes" id="UP000037784">
    <property type="component" value="Unassembled WGS sequence"/>
</dbReference>
<dbReference type="PANTHER" id="PTHR47245">
    <property type="entry name" value="PEPTIDYLPROLYL ISOMERASE"/>
    <property type="match status" value="1"/>
</dbReference>
<dbReference type="InterPro" id="IPR000297">
    <property type="entry name" value="PPIase_PpiC"/>
</dbReference>
<dbReference type="Gene3D" id="1.10.4030.10">
    <property type="entry name" value="Porin chaperone SurA, peptide-binding domain"/>
    <property type="match status" value="1"/>
</dbReference>
<dbReference type="Gene3D" id="3.10.50.40">
    <property type="match status" value="2"/>
</dbReference>
<keyword evidence="3" id="KW-1133">Transmembrane helix</keyword>
<dbReference type="Pfam" id="PF13624">
    <property type="entry name" value="SurA_N_3"/>
    <property type="match status" value="1"/>
</dbReference>
<sequence length="552" mass="61866">MAKRREEQPRAPTRKQLSRAQKEAELQRRIILGSAFLLGAVIIILLAGFLYDQLVVPRQPIATVNGTTIPVEAYQKRVNYERYRLFSAIDRTGKQLLQFNPNDTSVAFLLNMYSQQLDQLIQQYQSIPLDVLETMIEETLMREKAAELGVTVSDEEVETRLRQIIATQLNAITQADADATATAVAQRAATQTAEAAAATPTPTETITETESITTTAPITPTATPFPTPTPNILTEEAYRTGLETYLKNTNAFFDFTEADLREVVYNEVLREKVREAVIADVPTEEEQVNVRALLLPDEETAKQALEELRAGKEMEAVANELSATFAGDLGWVSRGQTVPEFEEAAFSLEPGEISEPVQTDFGWHIIEVLERDEENDRVHVRHILVETEEEAQQVRERLLNGENFADVAREVSQDAGSLEGIRPINLGWIVRDQEGIPEDILKAAFELSAGEYSEPLPLGDGRYVILYVVEGPEVRELPEDVLRQRQQNAFETWLAKVKGEAEIDRNWDESKVPDDPFADDIALILQNFQNLQQALQQAQQQQQSEATPTPAP</sequence>
<keyword evidence="6" id="KW-1185">Reference proteome</keyword>
<protein>
    <recommendedName>
        <fullName evidence="4">PpiC domain-containing protein</fullName>
    </recommendedName>
</protein>
<gene>
    <name evidence="5" type="ORF">ARMA_0068</name>
</gene>
<dbReference type="GO" id="GO:0003755">
    <property type="term" value="F:peptidyl-prolyl cis-trans isomerase activity"/>
    <property type="evidence" value="ECO:0007669"/>
    <property type="project" value="UniProtKB-KW"/>
</dbReference>
<feature type="domain" description="PpiC" evidence="4">
    <location>
        <begin position="285"/>
        <end position="370"/>
    </location>
</feature>